<reference evidence="1 2" key="1">
    <citation type="submission" date="2023-02" db="EMBL/GenBank/DDBJ databases">
        <title>LHISI_Scaffold_Assembly.</title>
        <authorList>
            <person name="Stuart O.P."/>
            <person name="Cleave R."/>
            <person name="Magrath M.J.L."/>
            <person name="Mikheyev A.S."/>
        </authorList>
    </citation>
    <scope>NUCLEOTIDE SEQUENCE [LARGE SCALE GENOMIC DNA]</scope>
    <source>
        <strain evidence="1">Daus_M_001</strain>
        <tissue evidence="1">Leg muscle</tissue>
    </source>
</reference>
<gene>
    <name evidence="1" type="ORF">PR048_013015</name>
</gene>
<organism evidence="1 2">
    <name type="scientific">Dryococelus australis</name>
    <dbReference type="NCBI Taxonomy" id="614101"/>
    <lineage>
        <taxon>Eukaryota</taxon>
        <taxon>Metazoa</taxon>
        <taxon>Ecdysozoa</taxon>
        <taxon>Arthropoda</taxon>
        <taxon>Hexapoda</taxon>
        <taxon>Insecta</taxon>
        <taxon>Pterygota</taxon>
        <taxon>Neoptera</taxon>
        <taxon>Polyneoptera</taxon>
        <taxon>Phasmatodea</taxon>
        <taxon>Verophasmatodea</taxon>
        <taxon>Anareolatae</taxon>
        <taxon>Phasmatidae</taxon>
        <taxon>Eurycanthinae</taxon>
        <taxon>Dryococelus</taxon>
    </lineage>
</organism>
<evidence type="ECO:0000313" key="2">
    <source>
        <dbReference type="Proteomes" id="UP001159363"/>
    </source>
</evidence>
<evidence type="ECO:0000313" key="1">
    <source>
        <dbReference type="EMBL" id="KAJ8886803.1"/>
    </source>
</evidence>
<name>A0ABQ9HQZ7_9NEOP</name>
<accession>A0ABQ9HQZ7</accession>
<keyword evidence="2" id="KW-1185">Reference proteome</keyword>
<dbReference type="Proteomes" id="UP001159363">
    <property type="component" value="Chromosome X"/>
</dbReference>
<dbReference type="EMBL" id="JARBHB010000004">
    <property type="protein sequence ID" value="KAJ8886803.1"/>
    <property type="molecule type" value="Genomic_DNA"/>
</dbReference>
<protein>
    <submittedName>
        <fullName evidence="1">Uncharacterized protein</fullName>
    </submittedName>
</protein>
<sequence>MVEARKDDEKVGITEEWFNNRENIRRLIGNASFQRTNLNQYPREQTVSEATYEQDACLISLIDRHLTTRR</sequence>
<comment type="caution">
    <text evidence="1">The sequence shown here is derived from an EMBL/GenBank/DDBJ whole genome shotgun (WGS) entry which is preliminary data.</text>
</comment>
<proteinExistence type="predicted"/>